<keyword evidence="1" id="KW-0472">Membrane</keyword>
<feature type="transmembrane region" description="Helical" evidence="1">
    <location>
        <begin position="180"/>
        <end position="202"/>
    </location>
</feature>
<keyword evidence="3" id="KW-1185">Reference proteome</keyword>
<keyword evidence="1" id="KW-1133">Transmembrane helix</keyword>
<protein>
    <recommendedName>
        <fullName evidence="4">DUF998 domain-containing protein</fullName>
    </recommendedName>
</protein>
<dbReference type="AlphaFoldDB" id="A0A5C6AFV7"/>
<comment type="caution">
    <text evidence="2">The sequence shown here is derived from an EMBL/GenBank/DDBJ whole genome shotgun (WGS) entry which is preliminary data.</text>
</comment>
<dbReference type="EMBL" id="SJPR01000002">
    <property type="protein sequence ID" value="TWT97941.1"/>
    <property type="molecule type" value="Genomic_DNA"/>
</dbReference>
<evidence type="ECO:0008006" key="4">
    <source>
        <dbReference type="Google" id="ProtNLM"/>
    </source>
</evidence>
<keyword evidence="1" id="KW-0812">Transmembrane</keyword>
<evidence type="ECO:0000313" key="3">
    <source>
        <dbReference type="Proteomes" id="UP000317421"/>
    </source>
</evidence>
<reference evidence="2 3" key="1">
    <citation type="submission" date="2019-02" db="EMBL/GenBank/DDBJ databases">
        <title>Deep-cultivation of Planctomycetes and their phenomic and genomic characterization uncovers novel biology.</title>
        <authorList>
            <person name="Wiegand S."/>
            <person name="Jogler M."/>
            <person name="Boedeker C."/>
            <person name="Pinto D."/>
            <person name="Vollmers J."/>
            <person name="Rivas-Marin E."/>
            <person name="Kohn T."/>
            <person name="Peeters S.H."/>
            <person name="Heuer A."/>
            <person name="Rast P."/>
            <person name="Oberbeckmann S."/>
            <person name="Bunk B."/>
            <person name="Jeske O."/>
            <person name="Meyerdierks A."/>
            <person name="Storesund J.E."/>
            <person name="Kallscheuer N."/>
            <person name="Luecker S."/>
            <person name="Lage O.M."/>
            <person name="Pohl T."/>
            <person name="Merkel B.J."/>
            <person name="Hornburger P."/>
            <person name="Mueller R.-W."/>
            <person name="Bruemmer F."/>
            <person name="Labrenz M."/>
            <person name="Spormann A.M."/>
            <person name="Op Den Camp H."/>
            <person name="Overmann J."/>
            <person name="Amann R."/>
            <person name="Jetten M.S.M."/>
            <person name="Mascher T."/>
            <person name="Medema M.H."/>
            <person name="Devos D.P."/>
            <person name="Kaster A.-K."/>
            <person name="Ovreas L."/>
            <person name="Rohde M."/>
            <person name="Galperin M.Y."/>
            <person name="Jogler C."/>
        </authorList>
    </citation>
    <scope>NUCLEOTIDE SEQUENCE [LARGE SCALE GENOMIC DNA]</scope>
    <source>
        <strain evidence="2 3">Pla108</strain>
    </source>
</reference>
<evidence type="ECO:0000313" key="2">
    <source>
        <dbReference type="EMBL" id="TWT97941.1"/>
    </source>
</evidence>
<sequence length="268" mass="30228">MPHSDASANAAEPLVVSYLAVRRAVGVTGLALPLLLWPGAWLVFGVPLQDNMSAYYHTAARDVFVGALFTMGVFLYCYRGHDWVENWSANFGSVSALGLALFPLDAGKDPLEQQSWVGYLHMAFGAALFMTLAFYSLVHFPNYHWPNWRWLTRLAPNWLRERSQQASVEEQEPHELERNLIYWASGLVILAGMAAMGVYLVLPGWLKAYFNAYHFMFWMEWVALWAFAAAWLTKGRAIVADLAVAALSLPTEFVKRHAVRERRTGDGK</sequence>
<feature type="transmembrane region" description="Helical" evidence="1">
    <location>
        <begin position="116"/>
        <end position="138"/>
    </location>
</feature>
<name>A0A5C6AFV7_9BACT</name>
<proteinExistence type="predicted"/>
<feature type="transmembrane region" description="Helical" evidence="1">
    <location>
        <begin position="63"/>
        <end position="81"/>
    </location>
</feature>
<dbReference type="Proteomes" id="UP000317421">
    <property type="component" value="Unassembled WGS sequence"/>
</dbReference>
<accession>A0A5C6AFV7</accession>
<dbReference type="OrthoDB" id="9803163at2"/>
<feature type="transmembrane region" description="Helical" evidence="1">
    <location>
        <begin position="209"/>
        <end position="231"/>
    </location>
</feature>
<feature type="transmembrane region" description="Helical" evidence="1">
    <location>
        <begin position="87"/>
        <end position="104"/>
    </location>
</feature>
<evidence type="ECO:0000256" key="1">
    <source>
        <dbReference type="SAM" id="Phobius"/>
    </source>
</evidence>
<gene>
    <name evidence="2" type="ORF">Pla108_20960</name>
</gene>
<feature type="transmembrane region" description="Helical" evidence="1">
    <location>
        <begin position="20"/>
        <end position="43"/>
    </location>
</feature>
<organism evidence="2 3">
    <name type="scientific">Botrimarina colliarenosi</name>
    <dbReference type="NCBI Taxonomy" id="2528001"/>
    <lineage>
        <taxon>Bacteria</taxon>
        <taxon>Pseudomonadati</taxon>
        <taxon>Planctomycetota</taxon>
        <taxon>Planctomycetia</taxon>
        <taxon>Pirellulales</taxon>
        <taxon>Lacipirellulaceae</taxon>
        <taxon>Botrimarina</taxon>
    </lineage>
</organism>
<dbReference type="RefSeq" id="WP_146444830.1">
    <property type="nucleotide sequence ID" value="NZ_SJPR01000002.1"/>
</dbReference>